<comment type="caution">
    <text evidence="1">The sequence shown here is derived from an EMBL/GenBank/DDBJ whole genome shotgun (WGS) entry which is preliminary data.</text>
</comment>
<reference evidence="1 2" key="1">
    <citation type="submission" date="2020-08" db="EMBL/GenBank/DDBJ databases">
        <title>The genome sequence of Novosphingobium flavum 4Y4.</title>
        <authorList>
            <person name="Liu Y."/>
        </authorList>
    </citation>
    <scope>NUCLEOTIDE SEQUENCE [LARGE SCALE GENOMIC DNA]</scope>
    <source>
        <strain evidence="1 2">4Y4</strain>
    </source>
</reference>
<dbReference type="Proteomes" id="UP000520156">
    <property type="component" value="Unassembled WGS sequence"/>
</dbReference>
<dbReference type="EMBL" id="JACLAU010000032">
    <property type="protein sequence ID" value="MBC2653018.1"/>
    <property type="molecule type" value="Genomic_DNA"/>
</dbReference>
<organism evidence="1 2">
    <name type="scientific">Novosphingobium aerophilum</name>
    <dbReference type="NCBI Taxonomy" id="2839843"/>
    <lineage>
        <taxon>Bacteria</taxon>
        <taxon>Pseudomonadati</taxon>
        <taxon>Pseudomonadota</taxon>
        <taxon>Alphaproteobacteria</taxon>
        <taxon>Sphingomonadales</taxon>
        <taxon>Sphingomonadaceae</taxon>
        <taxon>Novosphingobium</taxon>
    </lineage>
</organism>
<name>A0A7X1F9R1_9SPHN</name>
<evidence type="ECO:0000313" key="2">
    <source>
        <dbReference type="Proteomes" id="UP000520156"/>
    </source>
</evidence>
<proteinExistence type="predicted"/>
<accession>A0A7X1F9R1</accession>
<evidence type="ECO:0000313" key="1">
    <source>
        <dbReference type="EMBL" id="MBC2653018.1"/>
    </source>
</evidence>
<keyword evidence="2" id="KW-1185">Reference proteome</keyword>
<dbReference type="SUPFAM" id="SSF141371">
    <property type="entry name" value="PilZ domain-like"/>
    <property type="match status" value="1"/>
</dbReference>
<dbReference type="AlphaFoldDB" id="A0A7X1F9R1"/>
<protein>
    <submittedName>
        <fullName evidence="1">PilZ domain-containing protein</fullName>
    </submittedName>
</protein>
<gene>
    <name evidence="1" type="ORF">H7F49_15075</name>
</gene>
<sequence>MPARCRMLSGFVEDVVIRDISPEGCRIMSFALNIRPGTRVVVRPTGMEGLCGTVRWSGRHECGIEFERPLHPAVAEHMHRCYATFLPPEVPYRAEAPRRLAA</sequence>